<keyword evidence="1" id="KW-1133">Transmembrane helix</keyword>
<keyword evidence="3" id="KW-1185">Reference proteome</keyword>
<name>A0A9W6UCU6_9STRA</name>
<dbReference type="EMBL" id="BSXW01000870">
    <property type="protein sequence ID" value="GMF30913.1"/>
    <property type="molecule type" value="Genomic_DNA"/>
</dbReference>
<dbReference type="Proteomes" id="UP001165083">
    <property type="component" value="Unassembled WGS sequence"/>
</dbReference>
<proteinExistence type="predicted"/>
<organism evidence="2 3">
    <name type="scientific">Phytophthora lilii</name>
    <dbReference type="NCBI Taxonomy" id="2077276"/>
    <lineage>
        <taxon>Eukaryota</taxon>
        <taxon>Sar</taxon>
        <taxon>Stramenopiles</taxon>
        <taxon>Oomycota</taxon>
        <taxon>Peronosporomycetes</taxon>
        <taxon>Peronosporales</taxon>
        <taxon>Peronosporaceae</taxon>
        <taxon>Phytophthora</taxon>
    </lineage>
</organism>
<dbReference type="AlphaFoldDB" id="A0A9W6UCU6"/>
<evidence type="ECO:0000313" key="2">
    <source>
        <dbReference type="EMBL" id="GMF30913.1"/>
    </source>
</evidence>
<accession>A0A9W6UCU6</accession>
<evidence type="ECO:0000256" key="1">
    <source>
        <dbReference type="SAM" id="Phobius"/>
    </source>
</evidence>
<feature type="transmembrane region" description="Helical" evidence="1">
    <location>
        <begin position="86"/>
        <end position="106"/>
    </location>
</feature>
<evidence type="ECO:0000313" key="3">
    <source>
        <dbReference type="Proteomes" id="UP001165083"/>
    </source>
</evidence>
<gene>
    <name evidence="2" type="ORF">Plil01_001321800</name>
</gene>
<dbReference type="OrthoDB" id="112950at2759"/>
<keyword evidence="1" id="KW-0472">Membrane</keyword>
<sequence length="196" mass="21475">MAQGLDSSLLYCYASLMALNAFVAFYDIQFRWNDSTLHHILKDSMHKLTGAKSNSNSVASVNAADIAVKTDLHAGRSVVHQRLRQMVGIFFLIYGIGCIVYTIFAVQNSQASCSSYPQCAQFAYQWILGASNEACGCIAYVDRELAPADSTDLVDVSQTLAELASAGKLQTVQLVNRRLNGSLPDELQACERLRNL</sequence>
<protein>
    <submittedName>
        <fullName evidence="2">Unnamed protein product</fullName>
    </submittedName>
</protein>
<comment type="caution">
    <text evidence="2">The sequence shown here is derived from an EMBL/GenBank/DDBJ whole genome shotgun (WGS) entry which is preliminary data.</text>
</comment>
<reference evidence="2" key="1">
    <citation type="submission" date="2023-04" db="EMBL/GenBank/DDBJ databases">
        <title>Phytophthora lilii NBRC 32176.</title>
        <authorList>
            <person name="Ichikawa N."/>
            <person name="Sato H."/>
            <person name="Tonouchi N."/>
        </authorList>
    </citation>
    <scope>NUCLEOTIDE SEQUENCE</scope>
    <source>
        <strain evidence="2">NBRC 32176</strain>
    </source>
</reference>
<keyword evidence="1" id="KW-0812">Transmembrane</keyword>